<keyword evidence="3" id="KW-1185">Reference proteome</keyword>
<dbReference type="EC" id="3.4.-.-" evidence="2"/>
<protein>
    <submittedName>
        <fullName evidence="2">CPBP family intramembrane glutamic endopeptidase</fullName>
        <ecNumber evidence="2">3.4.-.-</ecNumber>
    </submittedName>
</protein>
<dbReference type="RefSeq" id="WP_326835857.1">
    <property type="nucleotide sequence ID" value="NZ_CP142149.1"/>
</dbReference>
<accession>A0ABZ1IFK9</accession>
<feature type="domain" description="CAAX prenyl protease 2/Lysostaphin resistance protein A-like" evidence="1">
    <location>
        <begin position="106"/>
        <end position="186"/>
    </location>
</feature>
<dbReference type="Pfam" id="PF02517">
    <property type="entry name" value="Rce1-like"/>
    <property type="match status" value="1"/>
</dbReference>
<keyword evidence="2" id="KW-0378">Hydrolase</keyword>
<dbReference type="GO" id="GO:0016787">
    <property type="term" value="F:hydrolase activity"/>
    <property type="evidence" value="ECO:0007669"/>
    <property type="project" value="UniProtKB-KW"/>
</dbReference>
<reference evidence="2 3" key="1">
    <citation type="journal article" date="2015" name="Int. J. Syst. Evol. Microbiol.">
        <title>Amycolatopsis rhabdoformis sp. nov., an actinomycete isolated from a tropical forest soil.</title>
        <authorList>
            <person name="Souza W.R."/>
            <person name="Silva R.E."/>
            <person name="Goodfellow M."/>
            <person name="Busarakam K."/>
            <person name="Figueiro F.S."/>
            <person name="Ferreira D."/>
            <person name="Rodrigues-Filho E."/>
            <person name="Moraes L.A.B."/>
            <person name="Zucchi T.D."/>
        </authorList>
    </citation>
    <scope>NUCLEOTIDE SEQUENCE [LARGE SCALE GENOMIC DNA]</scope>
    <source>
        <strain evidence="2 3">NCIMB 14900</strain>
    </source>
</reference>
<organism evidence="2 3">
    <name type="scientific">Amycolatopsis rhabdoformis</name>
    <dbReference type="NCBI Taxonomy" id="1448059"/>
    <lineage>
        <taxon>Bacteria</taxon>
        <taxon>Bacillati</taxon>
        <taxon>Actinomycetota</taxon>
        <taxon>Actinomycetes</taxon>
        <taxon>Pseudonocardiales</taxon>
        <taxon>Pseudonocardiaceae</taxon>
        <taxon>Amycolatopsis</taxon>
    </lineage>
</organism>
<dbReference type="Proteomes" id="UP001330812">
    <property type="component" value="Chromosome"/>
</dbReference>
<dbReference type="InterPro" id="IPR003675">
    <property type="entry name" value="Rce1/LyrA-like_dom"/>
</dbReference>
<evidence type="ECO:0000313" key="3">
    <source>
        <dbReference type="Proteomes" id="UP001330812"/>
    </source>
</evidence>
<name>A0ABZ1IFK9_9PSEU</name>
<dbReference type="EMBL" id="CP142149">
    <property type="protein sequence ID" value="WSE33052.1"/>
    <property type="molecule type" value="Genomic_DNA"/>
</dbReference>
<proteinExistence type="predicted"/>
<evidence type="ECO:0000313" key="2">
    <source>
        <dbReference type="EMBL" id="WSE33052.1"/>
    </source>
</evidence>
<sequence>MRRLLLGAVTAAGTALLGRSLSTPPGSPRFHGRTAAVAATWIAGGLVAGPPPRGTARHPVAGPVALAVGAFGVFYGCALVAHRIPPLSRAIAGVLAYADRGSGPAVYATTLITGAAEEVFFRGALQSSVTRAPVATSTAVYALSTVATRNPALVLASIVMGTLFGLQRRATGGIQAPLLTHVVWSALMLTALPPLFETPAPPG</sequence>
<gene>
    <name evidence="2" type="ORF">VSH64_13155</name>
</gene>
<evidence type="ECO:0000259" key="1">
    <source>
        <dbReference type="Pfam" id="PF02517"/>
    </source>
</evidence>